<reference evidence="3 4" key="1">
    <citation type="journal article" date="2013" name="Nature">
        <title>Insights into bilaterian evolution from three spiralian genomes.</title>
        <authorList>
            <person name="Simakov O."/>
            <person name="Marletaz F."/>
            <person name="Cho S.J."/>
            <person name="Edsinger-Gonzales E."/>
            <person name="Havlak P."/>
            <person name="Hellsten U."/>
            <person name="Kuo D.H."/>
            <person name="Larsson T."/>
            <person name="Lv J."/>
            <person name="Arendt D."/>
            <person name="Savage R."/>
            <person name="Osoegawa K."/>
            <person name="de Jong P."/>
            <person name="Grimwood J."/>
            <person name="Chapman J.A."/>
            <person name="Shapiro H."/>
            <person name="Aerts A."/>
            <person name="Otillar R.P."/>
            <person name="Terry A.Y."/>
            <person name="Boore J.L."/>
            <person name="Grigoriev I.V."/>
            <person name="Lindberg D.R."/>
            <person name="Seaver E.C."/>
            <person name="Weisblat D.A."/>
            <person name="Putnam N.H."/>
            <person name="Rokhsar D.S."/>
        </authorList>
    </citation>
    <scope>NUCLEOTIDE SEQUENCE [LARGE SCALE GENOMIC DNA]</scope>
</reference>
<evidence type="ECO:0000313" key="4">
    <source>
        <dbReference type="Proteomes" id="UP000030746"/>
    </source>
</evidence>
<dbReference type="OMA" id="FIHIFHR"/>
<feature type="domain" description="TdIF1 C-terminal" evidence="2">
    <location>
        <begin position="26"/>
        <end position="121"/>
    </location>
</feature>
<dbReference type="EMBL" id="KB201498">
    <property type="protein sequence ID" value="ESO96285.1"/>
    <property type="molecule type" value="Genomic_DNA"/>
</dbReference>
<dbReference type="STRING" id="225164.V4AND1"/>
<evidence type="ECO:0000256" key="1">
    <source>
        <dbReference type="SAM" id="MobiDB-lite"/>
    </source>
</evidence>
<feature type="non-terminal residue" evidence="3">
    <location>
        <position position="1"/>
    </location>
</feature>
<dbReference type="AlphaFoldDB" id="V4AND1"/>
<evidence type="ECO:0000259" key="2">
    <source>
        <dbReference type="Pfam" id="PF21229"/>
    </source>
</evidence>
<organism evidence="3 4">
    <name type="scientific">Lottia gigantea</name>
    <name type="common">Giant owl limpet</name>
    <dbReference type="NCBI Taxonomy" id="225164"/>
    <lineage>
        <taxon>Eukaryota</taxon>
        <taxon>Metazoa</taxon>
        <taxon>Spiralia</taxon>
        <taxon>Lophotrochozoa</taxon>
        <taxon>Mollusca</taxon>
        <taxon>Gastropoda</taxon>
        <taxon>Patellogastropoda</taxon>
        <taxon>Lottioidea</taxon>
        <taxon>Lottiidae</taxon>
        <taxon>Lottia</taxon>
    </lineage>
</organism>
<dbReference type="OrthoDB" id="5860246at2759"/>
<protein>
    <recommendedName>
        <fullName evidence="2">TdIF1 C-terminal domain-containing protein</fullName>
    </recommendedName>
</protein>
<proteinExistence type="predicted"/>
<dbReference type="PANTHER" id="PTHR23399:SF2">
    <property type="entry name" value="DEOXYNUCLEOTIDYLTRANSFERASE TERMINAL-INTERACTING PROTEIN 1"/>
    <property type="match status" value="1"/>
</dbReference>
<dbReference type="HOGENOM" id="CLU_140121_0_0_1"/>
<accession>V4AND1</accession>
<dbReference type="CTD" id="20234788"/>
<gene>
    <name evidence="3" type="ORF">LOTGIDRAFT_144108</name>
</gene>
<dbReference type="InterPro" id="IPR049121">
    <property type="entry name" value="TdIF1_C"/>
</dbReference>
<dbReference type="PANTHER" id="PTHR23399">
    <property type="entry name" value="DEOXYNUCLEOTIDYLTRANSFERASE TERMINAL-INTERACTING PROTEIN 1"/>
    <property type="match status" value="1"/>
</dbReference>
<sequence length="160" mass="18005">TPSKIKTVDSVRREGPKWDPERLALDTLFVMGARANKALGLGNTRGRLYIKHPDVFKYSGDQDDKQWLYEHHLMPATGGKAYMLIVEDIKDLAETDEYRDGALLMHELNGFAVPEWMISKMKLQMQSLRTDKGRTSAPIVHSRSATPSETSVSSVKVSDQ</sequence>
<dbReference type="Pfam" id="PF21229">
    <property type="entry name" value="TdIF1_2nd"/>
    <property type="match status" value="1"/>
</dbReference>
<evidence type="ECO:0000313" key="3">
    <source>
        <dbReference type="EMBL" id="ESO96285.1"/>
    </source>
</evidence>
<dbReference type="GO" id="GO:0003677">
    <property type="term" value="F:DNA binding"/>
    <property type="evidence" value="ECO:0007669"/>
    <property type="project" value="InterPro"/>
</dbReference>
<dbReference type="GO" id="GO:0005634">
    <property type="term" value="C:nucleus"/>
    <property type="evidence" value="ECO:0007669"/>
    <property type="project" value="TreeGrafter"/>
</dbReference>
<dbReference type="Proteomes" id="UP000030746">
    <property type="component" value="Unassembled WGS sequence"/>
</dbReference>
<name>V4AND1_LOTGI</name>
<keyword evidence="4" id="KW-1185">Reference proteome</keyword>
<dbReference type="KEGG" id="lgi:LOTGIDRAFT_144108"/>
<dbReference type="RefSeq" id="XP_009053023.1">
    <property type="nucleotide sequence ID" value="XM_009054775.1"/>
</dbReference>
<feature type="compositionally biased region" description="Polar residues" evidence="1">
    <location>
        <begin position="143"/>
        <end position="160"/>
    </location>
</feature>
<feature type="region of interest" description="Disordered" evidence="1">
    <location>
        <begin position="130"/>
        <end position="160"/>
    </location>
</feature>
<dbReference type="InterPro" id="IPR026064">
    <property type="entry name" value="TdIF1"/>
</dbReference>
<dbReference type="GO" id="GO:0031491">
    <property type="term" value="F:nucleosome binding"/>
    <property type="evidence" value="ECO:0007669"/>
    <property type="project" value="TreeGrafter"/>
</dbReference>
<dbReference type="GeneID" id="20234788"/>